<dbReference type="PANTHER" id="PTHR12111">
    <property type="entry name" value="SPLICING FACTOR YJU2"/>
    <property type="match status" value="1"/>
</dbReference>
<dbReference type="EMBL" id="BAABME010011373">
    <property type="protein sequence ID" value="GAA0183664.1"/>
    <property type="molecule type" value="Genomic_DNA"/>
</dbReference>
<sequence>MGERKVMNKYYPADFDPEKIPRRKQPKNQQIKVRSMLPMTIRCGTCGNYMYRATKFNSRKENVVGQTYLGIQLFRFYFKCRNCCAEVTLKTDPQNSDYVVECGASRNFEPWRAEDEVVEKEKQKRDAEELGDAMKSLENRSSDSKREMDIIAGLDELKSMKSRRATVRFDSMLEALQQMNADKAKKIEEEDDAALALYKGLKDKCIKRIRDQDIEDDEADFGRGDIKRRKTTYTVDTRAAGSRPSKDGRKLRFTVIKKSPNGSSSTDTTAYVSPLLMST</sequence>
<feature type="binding site" evidence="8">
    <location>
        <position position="80"/>
    </location>
    <ligand>
        <name>Zn(2+)</name>
        <dbReference type="ChEBI" id="CHEBI:29105"/>
    </ligand>
</feature>
<evidence type="ECO:0000256" key="4">
    <source>
        <dbReference type="ARBA" id="ARBA00022728"/>
    </source>
</evidence>
<dbReference type="GO" id="GO:0071006">
    <property type="term" value="C:U2-type catalytic step 1 spliceosome"/>
    <property type="evidence" value="ECO:0007669"/>
    <property type="project" value="UniProtKB-UniRule"/>
</dbReference>
<accession>A0AAV3RTB9</accession>
<keyword evidence="2" id="KW-0507">mRNA processing</keyword>
<dbReference type="InterPro" id="IPR043701">
    <property type="entry name" value="Yju2"/>
</dbReference>
<comment type="caution">
    <text evidence="10">The sequence shown here is derived from an EMBL/GenBank/DDBJ whole genome shotgun (WGS) entry which is preliminary data.</text>
</comment>
<evidence type="ECO:0000256" key="8">
    <source>
        <dbReference type="HAMAP-Rule" id="MF_03226"/>
    </source>
</evidence>
<keyword evidence="4 8" id="KW-0747">Spliceosome</keyword>
<feature type="binding site" evidence="8">
    <location>
        <position position="46"/>
    </location>
    <ligand>
        <name>Zn(2+)</name>
        <dbReference type="ChEBI" id="CHEBI:29105"/>
    </ligand>
</feature>
<feature type="compositionally biased region" description="Basic and acidic residues" evidence="9">
    <location>
        <begin position="118"/>
        <end position="128"/>
    </location>
</feature>
<feature type="binding site" evidence="8">
    <location>
        <position position="43"/>
    </location>
    <ligand>
        <name>Zn(2+)</name>
        <dbReference type="ChEBI" id="CHEBI:29105"/>
    </ligand>
</feature>
<evidence type="ECO:0000313" key="11">
    <source>
        <dbReference type="Proteomes" id="UP001454036"/>
    </source>
</evidence>
<feature type="region of interest" description="Disordered" evidence="9">
    <location>
        <begin position="118"/>
        <end position="142"/>
    </location>
</feature>
<comment type="function">
    <text evidence="8">Part of the spliceosome which catalyzes two sequential transesterification reactions, first the excision of the non-coding intron from pre-mRNA and then the ligation of the coding exons to form the mature mRNA. Plays a role in stabilizing the structure of the spliceosome catalytic core and docking of the branch helix into the active site, producing 5'-exon and lariat intron-3'-intermediates.</text>
</comment>
<proteinExistence type="inferred from homology"/>
<gene>
    <name evidence="10" type="ORF">LIER_31037</name>
</gene>
<feature type="region of interest" description="Disordered" evidence="9">
    <location>
        <begin position="257"/>
        <end position="279"/>
    </location>
</feature>
<keyword evidence="7 8" id="KW-0539">Nucleus</keyword>
<dbReference type="PANTHER" id="PTHR12111:SF1">
    <property type="entry name" value="SPLICING FACTOR YJU2"/>
    <property type="match status" value="1"/>
</dbReference>
<evidence type="ECO:0000313" key="10">
    <source>
        <dbReference type="EMBL" id="GAA0183664.1"/>
    </source>
</evidence>
<evidence type="ECO:0000256" key="1">
    <source>
        <dbReference type="ARBA" id="ARBA00004123"/>
    </source>
</evidence>
<evidence type="ECO:0000256" key="6">
    <source>
        <dbReference type="ARBA" id="ARBA00023187"/>
    </source>
</evidence>
<dbReference type="Proteomes" id="UP001454036">
    <property type="component" value="Unassembled WGS sequence"/>
</dbReference>
<keyword evidence="3 8" id="KW-0479">Metal-binding</keyword>
<evidence type="ECO:0000256" key="5">
    <source>
        <dbReference type="ARBA" id="ARBA00022833"/>
    </source>
</evidence>
<name>A0AAV3RTB9_LITER</name>
<dbReference type="GO" id="GO:0046872">
    <property type="term" value="F:metal ion binding"/>
    <property type="evidence" value="ECO:0007669"/>
    <property type="project" value="UniProtKB-KW"/>
</dbReference>
<dbReference type="InterPro" id="IPR007590">
    <property type="entry name" value="Saf4/Yju2"/>
</dbReference>
<organism evidence="10 11">
    <name type="scientific">Lithospermum erythrorhizon</name>
    <name type="common">Purple gromwell</name>
    <name type="synonym">Lithospermum officinale var. erythrorhizon</name>
    <dbReference type="NCBI Taxonomy" id="34254"/>
    <lineage>
        <taxon>Eukaryota</taxon>
        <taxon>Viridiplantae</taxon>
        <taxon>Streptophyta</taxon>
        <taxon>Embryophyta</taxon>
        <taxon>Tracheophyta</taxon>
        <taxon>Spermatophyta</taxon>
        <taxon>Magnoliopsida</taxon>
        <taxon>eudicotyledons</taxon>
        <taxon>Gunneridae</taxon>
        <taxon>Pentapetalae</taxon>
        <taxon>asterids</taxon>
        <taxon>lamiids</taxon>
        <taxon>Boraginales</taxon>
        <taxon>Boraginaceae</taxon>
        <taxon>Boraginoideae</taxon>
        <taxon>Lithospermeae</taxon>
        <taxon>Lithospermum</taxon>
    </lineage>
</organism>
<reference evidence="10 11" key="1">
    <citation type="submission" date="2024-01" db="EMBL/GenBank/DDBJ databases">
        <title>The complete chloroplast genome sequence of Lithospermum erythrorhizon: insights into the phylogenetic relationship among Boraginaceae species and the maternal lineages of purple gromwells.</title>
        <authorList>
            <person name="Okada T."/>
            <person name="Watanabe K."/>
        </authorList>
    </citation>
    <scope>NUCLEOTIDE SEQUENCE [LARGE SCALE GENOMIC DNA]</scope>
</reference>
<comment type="subcellular location">
    <subcellularLocation>
        <location evidence="1 8">Nucleus</location>
    </subcellularLocation>
</comment>
<dbReference type="HAMAP" id="MF_03226">
    <property type="entry name" value="YJU2"/>
    <property type="match status" value="1"/>
</dbReference>
<evidence type="ECO:0000256" key="9">
    <source>
        <dbReference type="SAM" id="MobiDB-lite"/>
    </source>
</evidence>
<evidence type="ECO:0000256" key="7">
    <source>
        <dbReference type="ARBA" id="ARBA00023242"/>
    </source>
</evidence>
<feature type="compositionally biased region" description="Polar residues" evidence="9">
    <location>
        <begin position="260"/>
        <end position="279"/>
    </location>
</feature>
<comment type="subunit">
    <text evidence="8">Component of the spliceosome. Present in the activated B complex, the catalytically activated B* complex which catalyzes the branching, the catalytic step 1 C complex catalyzing the exon ligation, and the postcatalytic P complex containing the ligated exons (mRNA) and the excised lariat intron.</text>
</comment>
<dbReference type="GO" id="GO:0000349">
    <property type="term" value="P:generation of catalytic spliceosome for first transesterification step"/>
    <property type="evidence" value="ECO:0007669"/>
    <property type="project" value="UniProtKB-UniRule"/>
</dbReference>
<comment type="similarity">
    <text evidence="8">Belongs to the CWC16 family. YJU2 subfamily.</text>
</comment>
<dbReference type="Pfam" id="PF04502">
    <property type="entry name" value="Saf4_Yju2"/>
    <property type="match status" value="1"/>
</dbReference>
<keyword evidence="6" id="KW-0508">mRNA splicing</keyword>
<evidence type="ECO:0000256" key="2">
    <source>
        <dbReference type="ARBA" id="ARBA00022664"/>
    </source>
</evidence>
<keyword evidence="5 8" id="KW-0862">Zinc</keyword>
<protein>
    <recommendedName>
        <fullName evidence="8">Splicing factor YJU2</fullName>
    </recommendedName>
</protein>
<feature type="binding site" evidence="8">
    <location>
        <position position="83"/>
    </location>
    <ligand>
        <name>Zn(2+)</name>
        <dbReference type="ChEBI" id="CHEBI:29105"/>
    </ligand>
</feature>
<keyword evidence="11" id="KW-1185">Reference proteome</keyword>
<dbReference type="AlphaFoldDB" id="A0AAV3RTB9"/>
<evidence type="ECO:0000256" key="3">
    <source>
        <dbReference type="ARBA" id="ARBA00022723"/>
    </source>
</evidence>